<dbReference type="AlphaFoldDB" id="A0A0D2NJR2"/>
<accession>A0A0D2NJR2</accession>
<protein>
    <submittedName>
        <fullName evidence="1">Uncharacterized protein</fullName>
    </submittedName>
</protein>
<sequence>MKRWVGVGDGGGNGRTQAQLGVGVVARARGMSAGAEGVGAHSHATPSRAARGRAPRAAPCVVALVFWGHDPHAYAYSQQQQQHHPHVCAQQVYAVPVLLARATARVLPGAAAALLARCLVLRRRR</sequence>
<dbReference type="Proteomes" id="UP000054270">
    <property type="component" value="Unassembled WGS sequence"/>
</dbReference>
<dbReference type="EMBL" id="KN817614">
    <property type="protein sequence ID" value="KJA16806.1"/>
    <property type="molecule type" value="Genomic_DNA"/>
</dbReference>
<name>A0A0D2NJR2_HYPSF</name>
<evidence type="ECO:0000313" key="1">
    <source>
        <dbReference type="EMBL" id="KJA16806.1"/>
    </source>
</evidence>
<gene>
    <name evidence="1" type="ORF">HYPSUDRAFT_219222</name>
</gene>
<evidence type="ECO:0000313" key="2">
    <source>
        <dbReference type="Proteomes" id="UP000054270"/>
    </source>
</evidence>
<reference evidence="2" key="1">
    <citation type="submission" date="2014-04" db="EMBL/GenBank/DDBJ databases">
        <title>Evolutionary Origins and Diversification of the Mycorrhizal Mutualists.</title>
        <authorList>
            <consortium name="DOE Joint Genome Institute"/>
            <consortium name="Mycorrhizal Genomics Consortium"/>
            <person name="Kohler A."/>
            <person name="Kuo A."/>
            <person name="Nagy L.G."/>
            <person name="Floudas D."/>
            <person name="Copeland A."/>
            <person name="Barry K.W."/>
            <person name="Cichocki N."/>
            <person name="Veneault-Fourrey C."/>
            <person name="LaButti K."/>
            <person name="Lindquist E.A."/>
            <person name="Lipzen A."/>
            <person name="Lundell T."/>
            <person name="Morin E."/>
            <person name="Murat C."/>
            <person name="Riley R."/>
            <person name="Ohm R."/>
            <person name="Sun H."/>
            <person name="Tunlid A."/>
            <person name="Henrissat B."/>
            <person name="Grigoriev I.V."/>
            <person name="Hibbett D.S."/>
            <person name="Martin F."/>
        </authorList>
    </citation>
    <scope>NUCLEOTIDE SEQUENCE [LARGE SCALE GENOMIC DNA]</scope>
    <source>
        <strain evidence="2">FD-334 SS-4</strain>
    </source>
</reference>
<keyword evidence="2" id="KW-1185">Reference proteome</keyword>
<organism evidence="1 2">
    <name type="scientific">Hypholoma sublateritium (strain FD-334 SS-4)</name>
    <dbReference type="NCBI Taxonomy" id="945553"/>
    <lineage>
        <taxon>Eukaryota</taxon>
        <taxon>Fungi</taxon>
        <taxon>Dikarya</taxon>
        <taxon>Basidiomycota</taxon>
        <taxon>Agaricomycotina</taxon>
        <taxon>Agaricomycetes</taxon>
        <taxon>Agaricomycetidae</taxon>
        <taxon>Agaricales</taxon>
        <taxon>Agaricineae</taxon>
        <taxon>Strophariaceae</taxon>
        <taxon>Hypholoma</taxon>
    </lineage>
</organism>
<proteinExistence type="predicted"/>